<accession>S2DLS1</accession>
<evidence type="ECO:0000259" key="2">
    <source>
        <dbReference type="Pfam" id="PF06439"/>
    </source>
</evidence>
<feature type="signal peptide" evidence="1">
    <location>
        <begin position="1"/>
        <end position="31"/>
    </location>
</feature>
<name>S2DLS1_INDAL</name>
<dbReference type="Pfam" id="PF06439">
    <property type="entry name" value="3keto-disac_hyd"/>
    <property type="match status" value="1"/>
</dbReference>
<dbReference type="RefSeq" id="WP_016254825.1">
    <property type="nucleotide sequence ID" value="NZ_ALWO02000024.1"/>
</dbReference>
<evidence type="ECO:0000256" key="1">
    <source>
        <dbReference type="SAM" id="SignalP"/>
    </source>
</evidence>
<proteinExistence type="predicted"/>
<protein>
    <submittedName>
        <fullName evidence="3">Large multifunctional protein-putative glycosyl hydrolase</fullName>
    </submittedName>
</protein>
<feature type="chain" id="PRO_5004496384" evidence="1">
    <location>
        <begin position="32"/>
        <end position="344"/>
    </location>
</feature>
<evidence type="ECO:0000313" key="3">
    <source>
        <dbReference type="EMBL" id="EOZ98135.1"/>
    </source>
</evidence>
<dbReference type="STRING" id="1189612.A33Q_1497"/>
<dbReference type="OrthoDB" id="190957at2"/>
<dbReference type="EMBL" id="ALWO02000024">
    <property type="protein sequence ID" value="EOZ98135.1"/>
    <property type="molecule type" value="Genomic_DNA"/>
</dbReference>
<organism evidence="3 4">
    <name type="scientific">Indibacter alkaliphilus (strain CCUG 57479 / KCTC 22604 / LW1)</name>
    <dbReference type="NCBI Taxonomy" id="1189612"/>
    <lineage>
        <taxon>Bacteria</taxon>
        <taxon>Pseudomonadati</taxon>
        <taxon>Bacteroidota</taxon>
        <taxon>Cytophagia</taxon>
        <taxon>Cytophagales</taxon>
        <taxon>Cyclobacteriaceae</taxon>
    </lineage>
</organism>
<dbReference type="Proteomes" id="UP000006073">
    <property type="component" value="Unassembled WGS sequence"/>
</dbReference>
<sequence length="344" mass="37797">MNTSKPYFNHNLKTLGLGSLLTLGLIFSAHSQNTNQAGQVAFQTDEPSPHTTQLSTPDAEDIIGRWNLTLDKNGKEAPSWLEVKLSGFKVLTGHFVGDDGSARPISKVHFENGKVSFIIPPQWQNTDQDLVFEGMVNNGKMSGTILHPIGGRYRFVGEPAPALIREKAPEWGSPISIFNGENLNGWYADKEDNQWKVVNGVLTSEVSGANLITEEKFDDFKLEVEFRYPEGSNSGIFLRGRYEIQIQDDKGKEASSVLFGGVYGFLTPNEMVAKAAGEWQTFEITLVGRRLTIIANDKTIICDQIIPGITGGALDSHEALPGPLMLQGDHGPVEFRKIVLTPGR</sequence>
<keyword evidence="4" id="KW-1185">Reference proteome</keyword>
<keyword evidence="3" id="KW-0378">Hydrolase</keyword>
<dbReference type="AlphaFoldDB" id="S2DLS1"/>
<dbReference type="eggNOG" id="COG2133">
    <property type="taxonomic scope" value="Bacteria"/>
</dbReference>
<comment type="caution">
    <text evidence="3">The sequence shown here is derived from an EMBL/GenBank/DDBJ whole genome shotgun (WGS) entry which is preliminary data.</text>
</comment>
<dbReference type="Gene3D" id="2.60.120.560">
    <property type="entry name" value="Exo-inulinase, domain 1"/>
    <property type="match status" value="1"/>
</dbReference>
<dbReference type="InterPro" id="IPR010496">
    <property type="entry name" value="AL/BT2_dom"/>
</dbReference>
<gene>
    <name evidence="3" type="ORF">A33Q_1497</name>
</gene>
<dbReference type="GO" id="GO:0016787">
    <property type="term" value="F:hydrolase activity"/>
    <property type="evidence" value="ECO:0007669"/>
    <property type="project" value="UniProtKB-KW"/>
</dbReference>
<reference evidence="3 4" key="1">
    <citation type="journal article" date="2013" name="Genome Announc.">
        <title>Draft Genome Sequence of Indibacter alkaliphilus Strain LW1T, Isolated from Lonar Lake, a Haloalkaline Lake in the Buldana District of Maharashtra, India.</title>
        <authorList>
            <person name="Singh A."/>
            <person name="Kumar Jangir P."/>
            <person name="Sharma R."/>
            <person name="Singh A."/>
            <person name="Kumar Pinnaka A."/>
            <person name="Shivaji S."/>
        </authorList>
    </citation>
    <scope>NUCLEOTIDE SEQUENCE [LARGE SCALE GENOMIC DNA]</scope>
    <source>
        <strain evidence="4">CCUG 57479 / KCTC 22604 / LW1</strain>
    </source>
</reference>
<keyword evidence="1" id="KW-0732">Signal</keyword>
<feature type="domain" description="3-keto-alpha-glucoside-1,2-lyase/3-keto-2-hydroxy-glucal hydratase" evidence="2">
    <location>
        <begin position="175"/>
        <end position="340"/>
    </location>
</feature>
<evidence type="ECO:0000313" key="4">
    <source>
        <dbReference type="Proteomes" id="UP000006073"/>
    </source>
</evidence>